<keyword evidence="2 4" id="KW-0808">Transferase</keyword>
<dbReference type="Proteomes" id="UP000323242">
    <property type="component" value="Unassembled WGS sequence"/>
</dbReference>
<protein>
    <submittedName>
        <fullName evidence="7">Beta-ketoacyl-[acyl-carrier-protein] synthase family protein</fullName>
    </submittedName>
</protein>
<evidence type="ECO:0000256" key="4">
    <source>
        <dbReference type="RuleBase" id="RU003694"/>
    </source>
</evidence>
<dbReference type="InterPro" id="IPR020841">
    <property type="entry name" value="PKS_Beta-ketoAc_synthase_dom"/>
</dbReference>
<dbReference type="AlphaFoldDB" id="A0A5D4JLS5"/>
<keyword evidence="3" id="KW-0012">Acyltransferase</keyword>
<name>A0A5D4JLS5_9ACTN</name>
<evidence type="ECO:0000256" key="5">
    <source>
        <dbReference type="SAM" id="MobiDB-lite"/>
    </source>
</evidence>
<dbReference type="PANTHER" id="PTHR11712">
    <property type="entry name" value="POLYKETIDE SYNTHASE-RELATED"/>
    <property type="match status" value="1"/>
</dbReference>
<comment type="caution">
    <text evidence="7">The sequence shown here is derived from an EMBL/GenBank/DDBJ whole genome shotgun (WGS) entry which is preliminary data.</text>
</comment>
<feature type="region of interest" description="Disordered" evidence="5">
    <location>
        <begin position="245"/>
        <end position="266"/>
    </location>
</feature>
<evidence type="ECO:0000313" key="8">
    <source>
        <dbReference type="Proteomes" id="UP000323242"/>
    </source>
</evidence>
<dbReference type="GO" id="GO:0004315">
    <property type="term" value="F:3-oxoacyl-[acyl-carrier-protein] synthase activity"/>
    <property type="evidence" value="ECO:0007669"/>
    <property type="project" value="InterPro"/>
</dbReference>
<dbReference type="Pfam" id="PF02801">
    <property type="entry name" value="Ketoacyl-synt_C"/>
    <property type="match status" value="1"/>
</dbReference>
<dbReference type="SMART" id="SM00825">
    <property type="entry name" value="PKS_KS"/>
    <property type="match status" value="1"/>
</dbReference>
<evidence type="ECO:0000256" key="2">
    <source>
        <dbReference type="ARBA" id="ARBA00022679"/>
    </source>
</evidence>
<dbReference type="RefSeq" id="WP_148901907.1">
    <property type="nucleotide sequence ID" value="NZ_VSZQ01000029.1"/>
</dbReference>
<keyword evidence="8" id="KW-1185">Reference proteome</keyword>
<dbReference type="PROSITE" id="PS00606">
    <property type="entry name" value="KS3_1"/>
    <property type="match status" value="1"/>
</dbReference>
<feature type="domain" description="Ketosynthase family 3 (KS3)" evidence="6">
    <location>
        <begin position="1"/>
        <end position="395"/>
    </location>
</feature>
<dbReference type="PANTHER" id="PTHR11712:SF347">
    <property type="entry name" value="BETA KETOACYL-ACYL CARRIER PROTEIN SYNTHASE"/>
    <property type="match status" value="1"/>
</dbReference>
<comment type="similarity">
    <text evidence="1 4">Belongs to the thiolase-like superfamily. Beta-ketoacyl-ACP synthases family.</text>
</comment>
<dbReference type="GO" id="GO:0006633">
    <property type="term" value="P:fatty acid biosynthetic process"/>
    <property type="evidence" value="ECO:0007669"/>
    <property type="project" value="InterPro"/>
</dbReference>
<dbReference type="InterPro" id="IPR000794">
    <property type="entry name" value="Beta-ketoacyl_synthase"/>
</dbReference>
<evidence type="ECO:0000256" key="1">
    <source>
        <dbReference type="ARBA" id="ARBA00008467"/>
    </source>
</evidence>
<dbReference type="CDD" id="cd00834">
    <property type="entry name" value="KAS_I_II"/>
    <property type="match status" value="1"/>
</dbReference>
<gene>
    <name evidence="7" type="ORF">FY004_07525</name>
</gene>
<dbReference type="Gene3D" id="3.40.47.10">
    <property type="match status" value="2"/>
</dbReference>
<evidence type="ECO:0000313" key="7">
    <source>
        <dbReference type="EMBL" id="TYR65190.1"/>
    </source>
</evidence>
<dbReference type="Pfam" id="PF00109">
    <property type="entry name" value="ketoacyl-synt"/>
    <property type="match status" value="1"/>
</dbReference>
<dbReference type="PROSITE" id="PS52004">
    <property type="entry name" value="KS3_2"/>
    <property type="match status" value="1"/>
</dbReference>
<organism evidence="7 8">
    <name type="scientific">Streptomyces parvus</name>
    <dbReference type="NCBI Taxonomy" id="66428"/>
    <lineage>
        <taxon>Bacteria</taxon>
        <taxon>Bacillati</taxon>
        <taxon>Actinomycetota</taxon>
        <taxon>Actinomycetes</taxon>
        <taxon>Kitasatosporales</taxon>
        <taxon>Streptomycetaceae</taxon>
        <taxon>Streptomyces</taxon>
    </lineage>
</organism>
<dbReference type="EMBL" id="VSZQ01000029">
    <property type="protein sequence ID" value="TYR65190.1"/>
    <property type="molecule type" value="Genomic_DNA"/>
</dbReference>
<dbReference type="InterPro" id="IPR014030">
    <property type="entry name" value="Ketoacyl_synth_N"/>
</dbReference>
<proteinExistence type="inferred from homology"/>
<evidence type="ECO:0000259" key="6">
    <source>
        <dbReference type="PROSITE" id="PS52004"/>
    </source>
</evidence>
<dbReference type="InterPro" id="IPR018201">
    <property type="entry name" value="Ketoacyl_synth_AS"/>
</dbReference>
<reference evidence="7 8" key="1">
    <citation type="submission" date="2019-08" db="EMBL/GenBank/DDBJ databases">
        <title>Draft genome for granaticin producer strain Streptomyces parvus C05.</title>
        <authorList>
            <person name="Gonzalez-Pimentel J.L."/>
        </authorList>
    </citation>
    <scope>NUCLEOTIDE SEQUENCE [LARGE SCALE GENOMIC DNA]</scope>
    <source>
        <strain evidence="7 8">C05</strain>
    </source>
</reference>
<accession>A0A5D4JLS5</accession>
<evidence type="ECO:0000256" key="3">
    <source>
        <dbReference type="ARBA" id="ARBA00023315"/>
    </source>
</evidence>
<dbReference type="InterPro" id="IPR016039">
    <property type="entry name" value="Thiolase-like"/>
</dbReference>
<dbReference type="InterPro" id="IPR014031">
    <property type="entry name" value="Ketoacyl_synth_C"/>
</dbReference>
<dbReference type="SUPFAM" id="SSF53901">
    <property type="entry name" value="Thiolase-like"/>
    <property type="match status" value="1"/>
</dbReference>
<sequence length="399" mass="40548">MITPAGDGVEATWNRVCEGLPTATPDPALAGLPVDFSCRLPADVDGNRAVGRRDAWRMSRVTKVAVAAARDAVGDAGHDPETWESRRVAVVMGCGVGDLALWADQAHRLRDKGPGSVSATSMPRALANMPAGEVALALGARGPSMAAVTACASGATALATARRLLQLGLCDIAVAGGVEMAIAPLPVTAFHQMGALSVRRDDVAGASRPFAATRDGFVMGEGAAVLVLERAEDAAARGGRARAVLAGSGETTDAHHPTTPRPDGLGSEEALRLALEDAGLAPGDVDHVNAHATSTPAGDAAEATMIARFLPHAPSVTAVKGVLGHTLGAAGAIEAALTVLSVERGIAPPIANLTDDTVAFDLDCVTKTSRTQRIRTAVTNSFGFGGHNVVLVLTSGATR</sequence>